<evidence type="ECO:0000259" key="13">
    <source>
        <dbReference type="PROSITE" id="PS50011"/>
    </source>
</evidence>
<name>A0AAE0T243_9BIVA</name>
<evidence type="ECO:0000313" key="14">
    <source>
        <dbReference type="EMBL" id="KAK3601778.1"/>
    </source>
</evidence>
<dbReference type="InterPro" id="IPR008271">
    <property type="entry name" value="Ser/Thr_kinase_AS"/>
</dbReference>
<dbReference type="PROSITE" id="PS00107">
    <property type="entry name" value="PROTEIN_KINASE_ATP"/>
    <property type="match status" value="1"/>
</dbReference>
<comment type="caution">
    <text evidence="14">The sequence shown here is derived from an EMBL/GenBank/DDBJ whole genome shotgun (WGS) entry which is preliminary data.</text>
</comment>
<dbReference type="InterPro" id="IPR017441">
    <property type="entry name" value="Protein_kinase_ATP_BS"/>
</dbReference>
<dbReference type="PANTHER" id="PTHR44899:SF3">
    <property type="entry name" value="SERINE_THREONINE-PROTEIN KINASE NEK1"/>
    <property type="match status" value="1"/>
</dbReference>
<dbReference type="Proteomes" id="UP001195483">
    <property type="component" value="Unassembled WGS sequence"/>
</dbReference>
<dbReference type="GO" id="GO:0004674">
    <property type="term" value="F:protein serine/threonine kinase activity"/>
    <property type="evidence" value="ECO:0007669"/>
    <property type="project" value="UniProtKB-KW"/>
</dbReference>
<evidence type="ECO:0000256" key="10">
    <source>
        <dbReference type="PROSITE-ProRule" id="PRU10141"/>
    </source>
</evidence>
<evidence type="ECO:0000256" key="2">
    <source>
        <dbReference type="ARBA" id="ARBA00012513"/>
    </source>
</evidence>
<comment type="catalytic activity">
    <reaction evidence="8">
        <text>L-threonyl-[protein] + ATP = O-phospho-L-threonyl-[protein] + ADP + H(+)</text>
        <dbReference type="Rhea" id="RHEA:46608"/>
        <dbReference type="Rhea" id="RHEA-COMP:11060"/>
        <dbReference type="Rhea" id="RHEA-COMP:11605"/>
        <dbReference type="ChEBI" id="CHEBI:15378"/>
        <dbReference type="ChEBI" id="CHEBI:30013"/>
        <dbReference type="ChEBI" id="CHEBI:30616"/>
        <dbReference type="ChEBI" id="CHEBI:61977"/>
        <dbReference type="ChEBI" id="CHEBI:456216"/>
        <dbReference type="EC" id="2.7.11.1"/>
    </reaction>
</comment>
<dbReference type="PROSITE" id="PS00108">
    <property type="entry name" value="PROTEIN_KINASE_ST"/>
    <property type="match status" value="1"/>
</dbReference>
<dbReference type="PANTHER" id="PTHR44899">
    <property type="entry name" value="CAMK FAMILY PROTEIN KINASE"/>
    <property type="match status" value="1"/>
</dbReference>
<gene>
    <name evidence="14" type="ORF">CHS0354_016144</name>
</gene>
<evidence type="ECO:0000256" key="4">
    <source>
        <dbReference type="ARBA" id="ARBA00022679"/>
    </source>
</evidence>
<feature type="compositionally biased region" description="Polar residues" evidence="12">
    <location>
        <begin position="348"/>
        <end position="369"/>
    </location>
</feature>
<feature type="region of interest" description="Disordered" evidence="12">
    <location>
        <begin position="317"/>
        <end position="410"/>
    </location>
</feature>
<keyword evidence="4" id="KW-0808">Transferase</keyword>
<dbReference type="InterPro" id="IPR000719">
    <property type="entry name" value="Prot_kinase_dom"/>
</dbReference>
<dbReference type="EC" id="2.7.11.1" evidence="2"/>
<protein>
    <recommendedName>
        <fullName evidence="2">non-specific serine/threonine protein kinase</fullName>
        <ecNumber evidence="2">2.7.11.1</ecNumber>
    </recommendedName>
</protein>
<dbReference type="SUPFAM" id="SSF56112">
    <property type="entry name" value="Protein kinase-like (PK-like)"/>
    <property type="match status" value="1"/>
</dbReference>
<proteinExistence type="inferred from homology"/>
<comment type="similarity">
    <text evidence="1">Belongs to the protein kinase superfamily. NEK Ser/Thr protein kinase family. NIMA subfamily.</text>
</comment>
<dbReference type="EMBL" id="JAEAOA010001004">
    <property type="protein sequence ID" value="KAK3601778.1"/>
    <property type="molecule type" value="Genomic_DNA"/>
</dbReference>
<keyword evidence="3 11" id="KW-0723">Serine/threonine-protein kinase</keyword>
<feature type="domain" description="Protein kinase" evidence="13">
    <location>
        <begin position="16"/>
        <end position="278"/>
    </location>
</feature>
<feature type="binding site" evidence="10">
    <location>
        <position position="47"/>
    </location>
    <ligand>
        <name>ATP</name>
        <dbReference type="ChEBI" id="CHEBI:30616"/>
    </ligand>
</feature>
<evidence type="ECO:0000256" key="1">
    <source>
        <dbReference type="ARBA" id="ARBA00010886"/>
    </source>
</evidence>
<feature type="compositionally biased region" description="Basic residues" evidence="12">
    <location>
        <begin position="388"/>
        <end position="401"/>
    </location>
</feature>
<sequence>MTIERPIFRMAVYGNFILQEILGLGTYGIVYKCKTVGSKDGKTFAIKLIKVNGLVSKEKENLRRELNLLKKVKHENIVELIDCFLSDDQRQMCIVMEFCAGGTLKQYVDRKKGHIKEDTCLHILRQMCEAVKFLFLGAIIHRDIKTTNVLLTHDKTVKLADFGVAKLMDGPEMMKLTYHLGTPNYMSPEMVLGQPYDYKLDMWGIGICLYEMVTKKLLFDVVSLTELYKEMEKYEEPDTSNLPYSNELLVLLKHLLRKESIKRPTPAEMLLWIKNISLERFTTAPAIGSTYDASDHQRYGGTTASNDFQHNDHAATRKSLVNSPRQDSVQRTNATWHTPRVPPRDPYNPNTPRSAKQSDKNSQTLPSTWETDEDKCETSGYESDQGKIKQRTRVKSPKKRNGASPSNHFRYFTDELGDKMADEMNDIVRQTLDMPDQEFLESFEQLVGTEIIDRYKKDILNWRKALKPWQNAT</sequence>
<keyword evidence="5 10" id="KW-0547">Nucleotide-binding</keyword>
<evidence type="ECO:0000256" key="11">
    <source>
        <dbReference type="RuleBase" id="RU000304"/>
    </source>
</evidence>
<dbReference type="PROSITE" id="PS50011">
    <property type="entry name" value="PROTEIN_KINASE_DOM"/>
    <property type="match status" value="1"/>
</dbReference>
<evidence type="ECO:0000256" key="3">
    <source>
        <dbReference type="ARBA" id="ARBA00022527"/>
    </source>
</evidence>
<dbReference type="Pfam" id="PF00069">
    <property type="entry name" value="Pkinase"/>
    <property type="match status" value="1"/>
</dbReference>
<dbReference type="InterPro" id="IPR011009">
    <property type="entry name" value="Kinase-like_dom_sf"/>
</dbReference>
<evidence type="ECO:0000256" key="5">
    <source>
        <dbReference type="ARBA" id="ARBA00022741"/>
    </source>
</evidence>
<accession>A0AAE0T243</accession>
<evidence type="ECO:0000256" key="9">
    <source>
        <dbReference type="ARBA" id="ARBA00048679"/>
    </source>
</evidence>
<keyword evidence="15" id="KW-1185">Reference proteome</keyword>
<evidence type="ECO:0000256" key="12">
    <source>
        <dbReference type="SAM" id="MobiDB-lite"/>
    </source>
</evidence>
<organism evidence="14 15">
    <name type="scientific">Potamilus streckersoni</name>
    <dbReference type="NCBI Taxonomy" id="2493646"/>
    <lineage>
        <taxon>Eukaryota</taxon>
        <taxon>Metazoa</taxon>
        <taxon>Spiralia</taxon>
        <taxon>Lophotrochozoa</taxon>
        <taxon>Mollusca</taxon>
        <taxon>Bivalvia</taxon>
        <taxon>Autobranchia</taxon>
        <taxon>Heteroconchia</taxon>
        <taxon>Palaeoheterodonta</taxon>
        <taxon>Unionida</taxon>
        <taxon>Unionoidea</taxon>
        <taxon>Unionidae</taxon>
        <taxon>Ambleminae</taxon>
        <taxon>Lampsilini</taxon>
        <taxon>Potamilus</taxon>
    </lineage>
</organism>
<keyword evidence="7 10" id="KW-0067">ATP-binding</keyword>
<evidence type="ECO:0000256" key="8">
    <source>
        <dbReference type="ARBA" id="ARBA00047899"/>
    </source>
</evidence>
<dbReference type="InterPro" id="IPR051131">
    <property type="entry name" value="NEK_Ser/Thr_kinase_NIMA"/>
</dbReference>
<feature type="compositionally biased region" description="Polar residues" evidence="12">
    <location>
        <begin position="319"/>
        <end position="336"/>
    </location>
</feature>
<comment type="catalytic activity">
    <reaction evidence="9">
        <text>L-seryl-[protein] + ATP = O-phospho-L-seryl-[protein] + ADP + H(+)</text>
        <dbReference type="Rhea" id="RHEA:17989"/>
        <dbReference type="Rhea" id="RHEA-COMP:9863"/>
        <dbReference type="Rhea" id="RHEA-COMP:11604"/>
        <dbReference type="ChEBI" id="CHEBI:15378"/>
        <dbReference type="ChEBI" id="CHEBI:29999"/>
        <dbReference type="ChEBI" id="CHEBI:30616"/>
        <dbReference type="ChEBI" id="CHEBI:83421"/>
        <dbReference type="ChEBI" id="CHEBI:456216"/>
        <dbReference type="EC" id="2.7.11.1"/>
    </reaction>
</comment>
<reference evidence="14" key="3">
    <citation type="submission" date="2023-05" db="EMBL/GenBank/DDBJ databases">
        <authorList>
            <person name="Smith C.H."/>
        </authorList>
    </citation>
    <scope>NUCLEOTIDE SEQUENCE</scope>
    <source>
        <strain evidence="14">CHS0354</strain>
        <tissue evidence="14">Mantle</tissue>
    </source>
</reference>
<evidence type="ECO:0000313" key="15">
    <source>
        <dbReference type="Proteomes" id="UP001195483"/>
    </source>
</evidence>
<dbReference type="SMART" id="SM00220">
    <property type="entry name" value="S_TKc"/>
    <property type="match status" value="1"/>
</dbReference>
<evidence type="ECO:0000256" key="6">
    <source>
        <dbReference type="ARBA" id="ARBA00022777"/>
    </source>
</evidence>
<dbReference type="GO" id="GO:0005524">
    <property type="term" value="F:ATP binding"/>
    <property type="evidence" value="ECO:0007669"/>
    <property type="project" value="UniProtKB-UniRule"/>
</dbReference>
<evidence type="ECO:0000256" key="7">
    <source>
        <dbReference type="ARBA" id="ARBA00022840"/>
    </source>
</evidence>
<dbReference type="AlphaFoldDB" id="A0AAE0T243"/>
<keyword evidence="6" id="KW-0418">Kinase</keyword>
<reference evidence="14" key="2">
    <citation type="journal article" date="2021" name="Genome Biol. Evol.">
        <title>Developing a high-quality reference genome for a parasitic bivalve with doubly uniparental inheritance (Bivalvia: Unionida).</title>
        <authorList>
            <person name="Smith C.H."/>
        </authorList>
    </citation>
    <scope>NUCLEOTIDE SEQUENCE</scope>
    <source>
        <strain evidence="14">CHS0354</strain>
        <tissue evidence="14">Mantle</tissue>
    </source>
</reference>
<reference evidence="14" key="1">
    <citation type="journal article" date="2021" name="Genome Biol. Evol.">
        <title>A High-Quality Reference Genome for a Parasitic Bivalve with Doubly Uniparental Inheritance (Bivalvia: Unionida).</title>
        <authorList>
            <person name="Smith C.H."/>
        </authorList>
    </citation>
    <scope>NUCLEOTIDE SEQUENCE</scope>
    <source>
        <strain evidence="14">CHS0354</strain>
    </source>
</reference>
<dbReference type="Gene3D" id="1.10.510.10">
    <property type="entry name" value="Transferase(Phosphotransferase) domain 1"/>
    <property type="match status" value="1"/>
</dbReference>